<evidence type="ECO:0000256" key="1">
    <source>
        <dbReference type="SAM" id="MobiDB-lite"/>
    </source>
</evidence>
<keyword evidence="3" id="KW-1185">Reference proteome</keyword>
<proteinExistence type="predicted"/>
<gene>
    <name evidence="2" type="ORF">BCON_0159g00190</name>
</gene>
<sequence length="100" mass="10955">MFSSVTGRVSGQKAKNQKGVKNINAPIPSAIGEWPLRASPNKTADGDIVEKTPRELIALSANAEPRLMRDNKQLTTIDTHTAQRGIFQPGEIYLKIQINT</sequence>
<evidence type="ECO:0000313" key="3">
    <source>
        <dbReference type="Proteomes" id="UP000297527"/>
    </source>
</evidence>
<name>A0A4Z1I3K2_9HELO</name>
<feature type="region of interest" description="Disordered" evidence="1">
    <location>
        <begin position="1"/>
        <end position="26"/>
    </location>
</feature>
<dbReference type="Proteomes" id="UP000297527">
    <property type="component" value="Unassembled WGS sequence"/>
</dbReference>
<reference evidence="2 3" key="1">
    <citation type="submission" date="2017-12" db="EMBL/GenBank/DDBJ databases">
        <title>Comparative genomics of Botrytis spp.</title>
        <authorList>
            <person name="Valero-Jimenez C.A."/>
            <person name="Tapia P."/>
            <person name="Veloso J."/>
            <person name="Silva-Moreno E."/>
            <person name="Staats M."/>
            <person name="Valdes J.H."/>
            <person name="Van Kan J.A.L."/>
        </authorList>
    </citation>
    <scope>NUCLEOTIDE SEQUENCE [LARGE SCALE GENOMIC DNA]</scope>
    <source>
        <strain evidence="2 3">MUCL11595</strain>
    </source>
</reference>
<dbReference type="AlphaFoldDB" id="A0A4Z1I3K2"/>
<evidence type="ECO:0000313" key="2">
    <source>
        <dbReference type="EMBL" id="TGO51553.1"/>
    </source>
</evidence>
<comment type="caution">
    <text evidence="2">The sequence shown here is derived from an EMBL/GenBank/DDBJ whole genome shotgun (WGS) entry which is preliminary data.</text>
</comment>
<protein>
    <submittedName>
        <fullName evidence="2">Uncharacterized protein</fullName>
    </submittedName>
</protein>
<accession>A0A4Z1I3K2</accession>
<dbReference type="EMBL" id="PQXN01000159">
    <property type="protein sequence ID" value="TGO51553.1"/>
    <property type="molecule type" value="Genomic_DNA"/>
</dbReference>
<organism evidence="2 3">
    <name type="scientific">Botryotinia convoluta</name>
    <dbReference type="NCBI Taxonomy" id="54673"/>
    <lineage>
        <taxon>Eukaryota</taxon>
        <taxon>Fungi</taxon>
        <taxon>Dikarya</taxon>
        <taxon>Ascomycota</taxon>
        <taxon>Pezizomycotina</taxon>
        <taxon>Leotiomycetes</taxon>
        <taxon>Helotiales</taxon>
        <taxon>Sclerotiniaceae</taxon>
        <taxon>Botryotinia</taxon>
    </lineage>
</organism>